<keyword evidence="4" id="KW-1185">Reference proteome</keyword>
<reference evidence="4" key="1">
    <citation type="journal article" date="2019" name="Int. J. Syst. Evol. Microbiol.">
        <title>The Global Catalogue of Microorganisms (GCM) 10K type strain sequencing project: providing services to taxonomists for standard genome sequencing and annotation.</title>
        <authorList>
            <consortium name="The Broad Institute Genomics Platform"/>
            <consortium name="The Broad Institute Genome Sequencing Center for Infectious Disease"/>
            <person name="Wu L."/>
            <person name="Ma J."/>
        </authorList>
    </citation>
    <scope>NUCLEOTIDE SEQUENCE [LARGE SCALE GENOMIC DNA]</scope>
    <source>
        <strain evidence="4">CGMCC 1.13718</strain>
    </source>
</reference>
<dbReference type="Pfam" id="PF07676">
    <property type="entry name" value="PD40"/>
    <property type="match status" value="1"/>
</dbReference>
<sequence length="883" mass="96316">MKSLRALPALLLLSACSGGGGESSSGGDQAEDPVVVDYPVAFVRRQLSFEDDGALVEDDVYSPADFNPGAQLVLKDRATPSAPETVLSAGLFVGDYDVKDLNTSADGQRLVFAMRAPEIEDADDDEQPTWNIWLYDRETRELKRVIESDLIAEEGQDVAPAFLPDGRIVFSSSRQRRSRALLLDDNKPQFSSLSEDLQSEAFVLHVMEADGSDIQQISFNQSHDLQPTVLNDGRILFNRWDNMGGVDNLSLYTIEPDGTDLAFHYGYHSQQTGTENADGERASAAFVKPREMPDGRLLITLRSPEGISYGGDLVTIDSANFTEAFSEPEGEGELVGQASISVEEVITDGSLSPHGLFAFAWPFYDGTSRLLVSWSECRVLEMETELPRPCTEEWLNQEEVVPADPLYGLWIYDYQEGTQLPIVVADEGEMISEGVTLEPRTEPTYIPEPVPGVDLDDKLVQEGAGILDIRSVYDFDGEDILVGEDGADIASIADPGITSAEFRPARYLRVVKAAGIPDDDTLDFDRSAFGRNRANGMREILGYTPIQPDGSVRVKLPADIPLAISVVDADGRRIVGRHRSWLQLRAGEVRNCNGCHTGDSEVPHGRPDREPASAWEGSPTSGVPFPNTEPALVAEMGETMAQLLARIAGEAGLEGDINFSDLWTDPALRAKDPSSSIPYADLTTPIPVPATCLDDWSGSCRSVIHYPAHVQPIWEKVREITDAGGAVIEDRTCTVCHSTRDADGVLRVPAGQLDLTSAASPVNADWITSYVELLFDNPTQELVDGALTPVLVQERDDNGNPVFETDEDGNLILDSDGNPIPVMVTVDIDRLMGNSANGSRFFDLFETGADHGDYLEPAELRLISEWLDIGAQYYNDPFAAPVD</sequence>
<dbReference type="InterPro" id="IPR011042">
    <property type="entry name" value="6-blade_b-propeller_TolB-like"/>
</dbReference>
<evidence type="ECO:0000313" key="4">
    <source>
        <dbReference type="Proteomes" id="UP001596425"/>
    </source>
</evidence>
<name>A0ABW1YQ60_9GAMM</name>
<dbReference type="PROSITE" id="PS51257">
    <property type="entry name" value="PROKAR_LIPOPROTEIN"/>
    <property type="match status" value="1"/>
</dbReference>
<dbReference type="Pfam" id="PF18582">
    <property type="entry name" value="HZS_alpha"/>
    <property type="match status" value="1"/>
</dbReference>
<evidence type="ECO:0000259" key="2">
    <source>
        <dbReference type="Pfam" id="PF18582"/>
    </source>
</evidence>
<organism evidence="3 4">
    <name type="scientific">Microbulbifer taiwanensis</name>
    <dbReference type="NCBI Taxonomy" id="986746"/>
    <lineage>
        <taxon>Bacteria</taxon>
        <taxon>Pseudomonadati</taxon>
        <taxon>Pseudomonadota</taxon>
        <taxon>Gammaproteobacteria</taxon>
        <taxon>Cellvibrionales</taxon>
        <taxon>Microbulbiferaceae</taxon>
        <taxon>Microbulbifer</taxon>
    </lineage>
</organism>
<accession>A0ABW1YQ60</accession>
<dbReference type="SUPFAM" id="SSF82171">
    <property type="entry name" value="DPP6 N-terminal domain-like"/>
    <property type="match status" value="1"/>
</dbReference>
<evidence type="ECO:0000256" key="1">
    <source>
        <dbReference type="SAM" id="MobiDB-lite"/>
    </source>
</evidence>
<dbReference type="Gene3D" id="2.120.10.30">
    <property type="entry name" value="TolB, C-terminal domain"/>
    <property type="match status" value="1"/>
</dbReference>
<evidence type="ECO:0000313" key="3">
    <source>
        <dbReference type="EMBL" id="MFC6633580.1"/>
    </source>
</evidence>
<feature type="domain" description="Hydrazine synthase alpha subunit middle" evidence="2">
    <location>
        <begin position="532"/>
        <end position="596"/>
    </location>
</feature>
<feature type="region of interest" description="Disordered" evidence="1">
    <location>
        <begin position="597"/>
        <end position="625"/>
    </location>
</feature>
<dbReference type="RefSeq" id="WP_377483972.1">
    <property type="nucleotide sequence ID" value="NZ_JBHSVR010000001.1"/>
</dbReference>
<dbReference type="Proteomes" id="UP001596425">
    <property type="component" value="Unassembled WGS sequence"/>
</dbReference>
<gene>
    <name evidence="3" type="ORF">ACFQBM_09825</name>
</gene>
<dbReference type="InterPro" id="IPR011659">
    <property type="entry name" value="WD40"/>
</dbReference>
<protein>
    <recommendedName>
        <fullName evidence="2">Hydrazine synthase alpha subunit middle domain-containing protein</fullName>
    </recommendedName>
</protein>
<dbReference type="InterPro" id="IPR040698">
    <property type="entry name" value="HZS_alpha_mid"/>
</dbReference>
<dbReference type="EMBL" id="JBHSVR010000001">
    <property type="protein sequence ID" value="MFC6633580.1"/>
    <property type="molecule type" value="Genomic_DNA"/>
</dbReference>
<comment type="caution">
    <text evidence="3">The sequence shown here is derived from an EMBL/GenBank/DDBJ whole genome shotgun (WGS) entry which is preliminary data.</text>
</comment>
<feature type="compositionally biased region" description="Basic and acidic residues" evidence="1">
    <location>
        <begin position="598"/>
        <end position="611"/>
    </location>
</feature>
<proteinExistence type="predicted"/>